<evidence type="ECO:0000256" key="5">
    <source>
        <dbReference type="ARBA" id="ARBA00022824"/>
    </source>
</evidence>
<dbReference type="FunFam" id="1.25.40.10:FF:000442">
    <property type="entry name" value="Pentatricopeptide repeat-containing protein At3g49710"/>
    <property type="match status" value="1"/>
</dbReference>
<feature type="non-terminal residue" evidence="15">
    <location>
        <position position="1"/>
    </location>
</feature>
<dbReference type="PANTHER" id="PTHR47926:SF465">
    <property type="entry name" value="PENTATRICOPEPTIDE REPEAT (PPR-LIKE) SUPERFAMILY PROTEIN"/>
    <property type="match status" value="1"/>
</dbReference>
<keyword evidence="4" id="KW-0677">Repeat</keyword>
<dbReference type="FunFam" id="1.25.40.10:FF:000158">
    <property type="entry name" value="pentatricopeptide repeat-containing protein At2g33680"/>
    <property type="match status" value="1"/>
</dbReference>
<evidence type="ECO:0000256" key="2">
    <source>
        <dbReference type="ARBA" id="ARBA00004477"/>
    </source>
</evidence>
<dbReference type="NCBIfam" id="TIGR00756">
    <property type="entry name" value="PPR"/>
    <property type="match status" value="5"/>
</dbReference>
<dbReference type="FunFam" id="1.25.40.10:FF:000348">
    <property type="entry name" value="Pentatricopeptide repeat-containing protein chloroplastic"/>
    <property type="match status" value="1"/>
</dbReference>
<dbReference type="GO" id="GO:0009451">
    <property type="term" value="P:RNA modification"/>
    <property type="evidence" value="ECO:0007669"/>
    <property type="project" value="InterPro"/>
</dbReference>
<evidence type="ECO:0000256" key="12">
    <source>
        <dbReference type="SAM" id="Coils"/>
    </source>
</evidence>
<evidence type="ECO:0000259" key="14">
    <source>
        <dbReference type="PROSITE" id="PS51469"/>
    </source>
</evidence>
<keyword evidence="6" id="KW-1133">Transmembrane helix</keyword>
<feature type="domain" description="SUN" evidence="14">
    <location>
        <begin position="726"/>
        <end position="893"/>
    </location>
</feature>
<dbReference type="GO" id="GO:0005789">
    <property type="term" value="C:endoplasmic reticulum membrane"/>
    <property type="evidence" value="ECO:0007669"/>
    <property type="project" value="UniProtKB-SubCell"/>
</dbReference>
<feature type="region of interest" description="Disordered" evidence="13">
    <location>
        <begin position="581"/>
        <end position="601"/>
    </location>
</feature>
<dbReference type="InterPro" id="IPR046960">
    <property type="entry name" value="PPR_At4g14850-like_plant"/>
</dbReference>
<evidence type="ECO:0000256" key="10">
    <source>
        <dbReference type="ARBA" id="ARBA00054046"/>
    </source>
</evidence>
<evidence type="ECO:0000313" key="16">
    <source>
        <dbReference type="Proteomes" id="UP000685013"/>
    </source>
</evidence>
<dbReference type="PROSITE" id="PS51375">
    <property type="entry name" value="PPR"/>
    <property type="match status" value="5"/>
</dbReference>
<feature type="region of interest" description="Disordered" evidence="13">
    <location>
        <begin position="913"/>
        <end position="947"/>
    </location>
</feature>
<evidence type="ECO:0000256" key="11">
    <source>
        <dbReference type="PROSITE-ProRule" id="PRU00708"/>
    </source>
</evidence>
<accession>A0AAV6P5B1</accession>
<comment type="caution">
    <text evidence="15">The sequence shown here is derived from an EMBL/GenBank/DDBJ whole genome shotgun (WGS) entry which is preliminary data.</text>
</comment>
<feature type="repeat" description="PPR" evidence="11">
    <location>
        <begin position="361"/>
        <end position="391"/>
    </location>
</feature>
<evidence type="ECO:0000256" key="1">
    <source>
        <dbReference type="ARBA" id="ARBA00004232"/>
    </source>
</evidence>
<keyword evidence="3" id="KW-0812">Transmembrane</keyword>
<feature type="compositionally biased region" description="Basic and acidic residues" evidence="13">
    <location>
        <begin position="648"/>
        <end position="662"/>
    </location>
</feature>
<comment type="subcellular location">
    <subcellularLocation>
        <location evidence="2">Endoplasmic reticulum membrane</location>
        <topology evidence="2">Multi-pass membrane protein</topology>
    </subcellularLocation>
    <subcellularLocation>
        <location evidence="1">Nucleus membrane</location>
        <topology evidence="1">Multi-pass membrane protein</topology>
    </subcellularLocation>
</comment>
<protein>
    <submittedName>
        <fullName evidence="15">Pentatricopeptide repeat-containing protein</fullName>
    </submittedName>
</protein>
<proteinExistence type="predicted"/>
<feature type="repeat" description="PPR" evidence="11">
    <location>
        <begin position="260"/>
        <end position="290"/>
    </location>
</feature>
<evidence type="ECO:0000313" key="15">
    <source>
        <dbReference type="EMBL" id="KAG6607537.1"/>
    </source>
</evidence>
<dbReference type="InterPro" id="IPR002885">
    <property type="entry name" value="PPR_rpt"/>
</dbReference>
<feature type="region of interest" description="Disordered" evidence="13">
    <location>
        <begin position="1"/>
        <end position="24"/>
    </location>
</feature>
<feature type="repeat" description="PPR" evidence="11">
    <location>
        <begin position="393"/>
        <end position="427"/>
    </location>
</feature>
<dbReference type="Proteomes" id="UP000685013">
    <property type="component" value="Chromosome 1"/>
</dbReference>
<keyword evidence="9" id="KW-0539">Nucleus</keyword>
<gene>
    <name evidence="15" type="primary">PCMP-E48</name>
    <name evidence="15" type="ORF">SDJN03_00879</name>
</gene>
<evidence type="ECO:0000256" key="7">
    <source>
        <dbReference type="ARBA" id="ARBA00023054"/>
    </source>
</evidence>
<feature type="region of interest" description="Disordered" evidence="13">
    <location>
        <begin position="627"/>
        <end position="709"/>
    </location>
</feature>
<feature type="compositionally biased region" description="Polar residues" evidence="13">
    <location>
        <begin position="1123"/>
        <end position="1138"/>
    </location>
</feature>
<evidence type="ECO:0000256" key="9">
    <source>
        <dbReference type="ARBA" id="ARBA00023242"/>
    </source>
</evidence>
<evidence type="ECO:0000256" key="4">
    <source>
        <dbReference type="ARBA" id="ARBA00022737"/>
    </source>
</evidence>
<dbReference type="GO" id="GO:0099402">
    <property type="term" value="P:plant organ development"/>
    <property type="evidence" value="ECO:0007669"/>
    <property type="project" value="UniProtKB-ARBA"/>
</dbReference>
<feature type="repeat" description="PPR" evidence="11">
    <location>
        <begin position="291"/>
        <end position="325"/>
    </location>
</feature>
<dbReference type="AlphaFoldDB" id="A0AAV6P5B1"/>
<evidence type="ECO:0000256" key="3">
    <source>
        <dbReference type="ARBA" id="ARBA00022692"/>
    </source>
</evidence>
<keyword evidence="5" id="KW-0256">Endoplasmic reticulum</keyword>
<dbReference type="FunFam" id="2.60.120.260:FF:000062">
    <property type="entry name" value="Galactose-binding protein isoform 3"/>
    <property type="match status" value="1"/>
</dbReference>
<reference evidence="15 16" key="1">
    <citation type="journal article" date="2021" name="Hortic Res">
        <title>The domestication of Cucurbita argyrosperma as revealed by the genome of its wild relative.</title>
        <authorList>
            <person name="Barrera-Redondo J."/>
            <person name="Sanchez-de la Vega G."/>
            <person name="Aguirre-Liguori J.A."/>
            <person name="Castellanos-Morales G."/>
            <person name="Gutierrez-Guerrero Y.T."/>
            <person name="Aguirre-Dugua X."/>
            <person name="Aguirre-Planter E."/>
            <person name="Tenaillon M.I."/>
            <person name="Lira-Saade R."/>
            <person name="Eguiarte L.E."/>
        </authorList>
    </citation>
    <scope>NUCLEOTIDE SEQUENCE [LARGE SCALE GENOMIC DNA]</scope>
    <source>
        <strain evidence="15">JBR-2021</strain>
    </source>
</reference>
<feature type="repeat" description="PPR" evidence="11">
    <location>
        <begin position="128"/>
        <end position="162"/>
    </location>
</feature>
<dbReference type="PROSITE" id="PS51469">
    <property type="entry name" value="SUN"/>
    <property type="match status" value="1"/>
</dbReference>
<evidence type="ECO:0000256" key="6">
    <source>
        <dbReference type="ARBA" id="ARBA00022989"/>
    </source>
</evidence>
<organism evidence="15 16">
    <name type="scientific">Cucurbita argyrosperma subsp. sororia</name>
    <dbReference type="NCBI Taxonomy" id="37648"/>
    <lineage>
        <taxon>Eukaryota</taxon>
        <taxon>Viridiplantae</taxon>
        <taxon>Streptophyta</taxon>
        <taxon>Embryophyta</taxon>
        <taxon>Tracheophyta</taxon>
        <taxon>Spermatophyta</taxon>
        <taxon>Magnoliopsida</taxon>
        <taxon>eudicotyledons</taxon>
        <taxon>Gunneridae</taxon>
        <taxon>Pentapetalae</taxon>
        <taxon>rosids</taxon>
        <taxon>fabids</taxon>
        <taxon>Cucurbitales</taxon>
        <taxon>Cucurbitaceae</taxon>
        <taxon>Cucurbiteae</taxon>
        <taxon>Cucurbita</taxon>
    </lineage>
</organism>
<keyword evidence="8" id="KW-0472">Membrane</keyword>
<dbReference type="GO" id="GO:0003723">
    <property type="term" value="F:RNA binding"/>
    <property type="evidence" value="ECO:0007669"/>
    <property type="project" value="InterPro"/>
</dbReference>
<dbReference type="Pfam" id="PF01535">
    <property type="entry name" value="PPR"/>
    <property type="match status" value="5"/>
</dbReference>
<dbReference type="PANTHER" id="PTHR47926">
    <property type="entry name" value="PENTATRICOPEPTIDE REPEAT-CONTAINING PROTEIN"/>
    <property type="match status" value="1"/>
</dbReference>
<dbReference type="EMBL" id="JAGKQH010000001">
    <property type="protein sequence ID" value="KAG6607537.1"/>
    <property type="molecule type" value="Genomic_DNA"/>
</dbReference>
<dbReference type="InterPro" id="IPR012919">
    <property type="entry name" value="SUN_dom"/>
</dbReference>
<keyword evidence="16" id="KW-1185">Reference proteome</keyword>
<evidence type="ECO:0000256" key="8">
    <source>
        <dbReference type="ARBA" id="ARBA00023136"/>
    </source>
</evidence>
<keyword evidence="7 12" id="KW-0175">Coiled coil</keyword>
<dbReference type="Pfam" id="PF13041">
    <property type="entry name" value="PPR_2"/>
    <property type="match status" value="2"/>
</dbReference>
<feature type="region of interest" description="Disordered" evidence="13">
    <location>
        <begin position="1112"/>
        <end position="1138"/>
    </location>
</feature>
<sequence>MPSFSSQPLRKTGLVRPKSKQRPDSIRPCVVQSLLSLSSRGNLSEALTYLDQLAQRGIRLPSSAFVHLLQLCAKAKSLKGGKCIHLHLKHTGFKRPTTIVANHLIGMYFQCGHEIDARKVFDKMSVRNLYSWNHMLAGYAKLGNVHQARKLFDRMTEKDVVSWNTMTLAYAKRGCSNEVVGLYRDFRRLEMGLNEFSFAGVLILCVKLRELQLTKQVHGQVLVVGFLSNVVLSSSIVDAYAKCGEMGCARRLFDEMLVKDILAWTTMVSGYAKWGDINFASELFHQMPEKNPVSWTALISGYARNGLGHDALDYFTKMMMFRINPDQYTFSSCLCACASIAALKHGKQVHAYLIRTNFKCNTIVVSSLIDMYSKCGMLEAGYRVFHLMRNKQDVVLWNTMISSLAQHGHGEKAMQMFNDMVKSGLKPDRITFIVILSACSHSGLVREGHRFFKAMTYDHNVLPDQEHYAWLIELLGRAGCFNELVNELEKMSCKPDDRVWNALLGVCRIHGSIELGRKVGEHVMEVDHQSCAARESLASLYAFVGKWESVEKVREELEERLVKKERAISWCDIENKIQRSEFGDPKSPRSTKEEHSLEFHPRKTLREASISSCRSISEGSVVLPAGVSTSNESKLENNEDSDLLHVPPKGENDCSSHLKDSCSIDATSHGSNNEELSREESSSHIRTATEFPEAGSSSTGVKSESKPLKEGISSDTVLLGLEEFKSRAFISRSKSETGQTGNSIHRVEPGGAKYNYASASKGAKVLAFNKEAKGASNILGRDKDKYLRNPCSAEEKFVLIELSEETLVVTIEIANFELHSSNLKEFELHGSLVYPTDVWFKLGNFTAPNAKQAHKFVLKDPKWVRYLKLNLLTHYGSEFYCTLSRVEVYGMDAVEMMLEDLIAQHKPSVISDEATNDKRAIPSQSGSNDERQHGRELQSLATDESEDDVILEPSNSNIIDPVEEQHHQQPGRMPGDTVLKILTQKVRSLDLSLSVLERYLEELTSKYGNILEGLDEDIGNNHLLIVKTREDIRNILKIQDSADKDVRDLISWKSIASMQLDGLQRHNAVLRSEIERVQKNQSCLENKGIVVFVACLIFTSFATLKQNKTLKQKTNNEEKQKQITIQSNDNPKLSATNN</sequence>
<comment type="function">
    <text evidence="10">Encodes a member of the mid-SUN subfamily of SUN-domain proteins that is localized to both the nuclear envelope and the ER. It is involved in early seed development and nuclear morphology. [TAIR].</text>
</comment>
<name>A0AAV6P5B1_9ROSI</name>
<dbReference type="GO" id="GO:0031965">
    <property type="term" value="C:nuclear membrane"/>
    <property type="evidence" value="ECO:0007669"/>
    <property type="project" value="UniProtKB-SubCell"/>
</dbReference>
<feature type="coiled-coil region" evidence="12">
    <location>
        <begin position="1060"/>
        <end position="1087"/>
    </location>
</feature>
<dbReference type="Pfam" id="PF07738">
    <property type="entry name" value="Sad1_UNC"/>
    <property type="match status" value="1"/>
</dbReference>
<evidence type="ECO:0000256" key="13">
    <source>
        <dbReference type="SAM" id="MobiDB-lite"/>
    </source>
</evidence>